<reference evidence="1 2" key="1">
    <citation type="submission" date="2020-02" db="EMBL/GenBank/DDBJ databases">
        <authorList>
            <person name="Ferguson B K."/>
        </authorList>
    </citation>
    <scope>NUCLEOTIDE SEQUENCE [LARGE SCALE GENOMIC DNA]</scope>
</reference>
<dbReference type="EMBL" id="CADCXU010030600">
    <property type="protein sequence ID" value="CAB0016778.1"/>
    <property type="molecule type" value="Genomic_DNA"/>
</dbReference>
<sequence>MLDVPCCASDDDILGEGFFKVLSIPAVRYSTDTKYRYIVNDTHPYCKAALCCGFKPTSGEVSHKNIKNILIFCKAISHEPHSRCFKILFRRLPPLLRPRFTSAVKRRLRRGIYLSRRERNALASTSFLLLQTPPAATIYEASFGPRDRPAGRSATARLRGSVRDEFKCFGGPEGLCTPADRGCTSGRHDFSRG</sequence>
<evidence type="ECO:0000313" key="2">
    <source>
        <dbReference type="Proteomes" id="UP000479000"/>
    </source>
</evidence>
<protein>
    <submittedName>
        <fullName evidence="1">Uncharacterized protein</fullName>
    </submittedName>
</protein>
<proteinExistence type="predicted"/>
<name>A0A6H5HHM9_9HEMI</name>
<dbReference type="Proteomes" id="UP000479000">
    <property type="component" value="Unassembled WGS sequence"/>
</dbReference>
<evidence type="ECO:0000313" key="1">
    <source>
        <dbReference type="EMBL" id="CAB0016778.1"/>
    </source>
</evidence>
<gene>
    <name evidence="1" type="ORF">NTEN_LOCUS20909</name>
</gene>
<accession>A0A6H5HHM9</accession>
<organism evidence="1 2">
    <name type="scientific">Nesidiocoris tenuis</name>
    <dbReference type="NCBI Taxonomy" id="355587"/>
    <lineage>
        <taxon>Eukaryota</taxon>
        <taxon>Metazoa</taxon>
        <taxon>Ecdysozoa</taxon>
        <taxon>Arthropoda</taxon>
        <taxon>Hexapoda</taxon>
        <taxon>Insecta</taxon>
        <taxon>Pterygota</taxon>
        <taxon>Neoptera</taxon>
        <taxon>Paraneoptera</taxon>
        <taxon>Hemiptera</taxon>
        <taxon>Heteroptera</taxon>
        <taxon>Panheteroptera</taxon>
        <taxon>Cimicomorpha</taxon>
        <taxon>Miridae</taxon>
        <taxon>Dicyphina</taxon>
        <taxon>Nesidiocoris</taxon>
    </lineage>
</organism>
<dbReference type="AlphaFoldDB" id="A0A6H5HHM9"/>
<keyword evidence="2" id="KW-1185">Reference proteome</keyword>